<reference evidence="7" key="1">
    <citation type="submission" date="2023-04" db="EMBL/GenBank/DDBJ databases">
        <title>Candida boidinii NBRC 10035.</title>
        <authorList>
            <person name="Ichikawa N."/>
            <person name="Sato H."/>
            <person name="Tonouchi N."/>
        </authorList>
    </citation>
    <scope>NUCLEOTIDE SEQUENCE</scope>
    <source>
        <strain evidence="7">NBRC 10035</strain>
    </source>
</reference>
<proteinExistence type="inferred from homology"/>
<feature type="compositionally biased region" description="Low complexity" evidence="6">
    <location>
        <begin position="177"/>
        <end position="189"/>
    </location>
</feature>
<evidence type="ECO:0000256" key="3">
    <source>
        <dbReference type="ARBA" id="ARBA00023163"/>
    </source>
</evidence>
<evidence type="ECO:0000256" key="5">
    <source>
        <dbReference type="ARBA" id="ARBA00074154"/>
    </source>
</evidence>
<feature type="compositionally biased region" description="Polar residues" evidence="6">
    <location>
        <begin position="87"/>
        <end position="106"/>
    </location>
</feature>
<protein>
    <recommendedName>
        <fullName evidence="5">Transcription initiation factor IIA large subunit</fullName>
    </recommendedName>
</protein>
<sequence length="301" mass="32996">MSNIEVAQLYEKIIEDVIQESRQDFEDSGIDEQTLQDLRNLWRQKLSQTSVAAFTWDTNDDDDDDSSSSKATSSATAATSNTDTSAPSVSSISTGLQVPSSSSNTVAGAKSEPSELAVPKPKAEDDASSSIVLPGGARIGQSDGGNNDIIEFEISMSDLKKNKKLMKKFKNLKNSNLNKKINQSDGPSDFLDDDDIDDDDDDDDEVDMNGNSNSNAQEDEDEDDDDLGMDSDEINSDLDDPEDDEIGSDEDGDDPEVNIMLCLYDRVQRVKNKWKCNLKDGIANIEGKDYAFQKANGESEW</sequence>
<dbReference type="PANTHER" id="PTHR12694">
    <property type="entry name" value="TRANSCRIPTION INITIATION FACTOR IIA SUBUNIT 1"/>
    <property type="match status" value="1"/>
</dbReference>
<dbReference type="AlphaFoldDB" id="A0A9W6SYU8"/>
<dbReference type="Pfam" id="PF03153">
    <property type="entry name" value="TFIIA"/>
    <property type="match status" value="2"/>
</dbReference>
<evidence type="ECO:0000256" key="4">
    <source>
        <dbReference type="ARBA" id="ARBA00023242"/>
    </source>
</evidence>
<dbReference type="CDD" id="cd07976">
    <property type="entry name" value="TFIIA_alpha_beta_like"/>
    <property type="match status" value="1"/>
</dbReference>
<dbReference type="InterPro" id="IPR009088">
    <property type="entry name" value="TFIIA_b-brl"/>
</dbReference>
<comment type="subcellular location">
    <subcellularLocation>
        <location evidence="1">Nucleus</location>
    </subcellularLocation>
</comment>
<comment type="caution">
    <text evidence="7">The sequence shown here is derived from an EMBL/GenBank/DDBJ whole genome shotgun (WGS) entry which is preliminary data.</text>
</comment>
<dbReference type="FunFam" id="1.10.287.100:FF:000001">
    <property type="entry name" value="Transcription initiation factor IIA subunit"/>
    <property type="match status" value="1"/>
</dbReference>
<name>A0A9W6SYU8_CANBO</name>
<feature type="compositionally biased region" description="Acidic residues" evidence="6">
    <location>
        <begin position="190"/>
        <end position="207"/>
    </location>
</feature>
<dbReference type="SUPFAM" id="SSF50784">
    <property type="entry name" value="Transcription factor IIA (TFIIA), beta-barrel domain"/>
    <property type="match status" value="1"/>
</dbReference>
<feature type="region of interest" description="Disordered" evidence="6">
    <location>
        <begin position="52"/>
        <end position="147"/>
    </location>
</feature>
<dbReference type="Gene3D" id="1.10.287.100">
    <property type="match status" value="1"/>
</dbReference>
<dbReference type="SUPFAM" id="SSF47396">
    <property type="entry name" value="Transcription factor IIA (TFIIA), alpha-helical domain"/>
    <property type="match status" value="1"/>
</dbReference>
<keyword evidence="3" id="KW-0804">Transcription</keyword>
<dbReference type="InterPro" id="IPR004855">
    <property type="entry name" value="TFIIA_asu/bsu"/>
</dbReference>
<evidence type="ECO:0000256" key="1">
    <source>
        <dbReference type="ARBA" id="ARBA00004123"/>
    </source>
</evidence>
<evidence type="ECO:0000256" key="6">
    <source>
        <dbReference type="SAM" id="MobiDB-lite"/>
    </source>
</evidence>
<evidence type="ECO:0000313" key="8">
    <source>
        <dbReference type="Proteomes" id="UP001165120"/>
    </source>
</evidence>
<dbReference type="PANTHER" id="PTHR12694:SF8">
    <property type="entry name" value="TRANSCRIPTION INITIATION FACTOR IIA SUBUNIT 1"/>
    <property type="match status" value="1"/>
</dbReference>
<dbReference type="GO" id="GO:0005672">
    <property type="term" value="C:transcription factor TFIIA complex"/>
    <property type="evidence" value="ECO:0007669"/>
    <property type="project" value="InterPro"/>
</dbReference>
<feature type="compositionally biased region" description="Low complexity" evidence="6">
    <location>
        <begin position="68"/>
        <end position="86"/>
    </location>
</feature>
<organism evidence="7 8">
    <name type="scientific">Candida boidinii</name>
    <name type="common">Yeast</name>
    <dbReference type="NCBI Taxonomy" id="5477"/>
    <lineage>
        <taxon>Eukaryota</taxon>
        <taxon>Fungi</taxon>
        <taxon>Dikarya</taxon>
        <taxon>Ascomycota</taxon>
        <taxon>Saccharomycotina</taxon>
        <taxon>Pichiomycetes</taxon>
        <taxon>Pichiales</taxon>
        <taxon>Pichiaceae</taxon>
        <taxon>Ogataea</taxon>
        <taxon>Ogataea/Candida clade</taxon>
    </lineage>
</organism>
<feature type="region of interest" description="Disordered" evidence="6">
    <location>
        <begin position="177"/>
        <end position="256"/>
    </location>
</feature>
<accession>A0A9W6SYU8</accession>
<dbReference type="GO" id="GO:0006367">
    <property type="term" value="P:transcription initiation at RNA polymerase II promoter"/>
    <property type="evidence" value="ECO:0007669"/>
    <property type="project" value="InterPro"/>
</dbReference>
<comment type="similarity">
    <text evidence="2">Belongs to the TFIIA subunit 1 family.</text>
</comment>
<dbReference type="Proteomes" id="UP001165120">
    <property type="component" value="Unassembled WGS sequence"/>
</dbReference>
<evidence type="ECO:0000313" key="7">
    <source>
        <dbReference type="EMBL" id="GME69574.1"/>
    </source>
</evidence>
<dbReference type="Gene3D" id="2.30.18.10">
    <property type="entry name" value="Transcription factor IIA (TFIIA), beta-barrel domain"/>
    <property type="match status" value="1"/>
</dbReference>
<feature type="compositionally biased region" description="Acidic residues" evidence="6">
    <location>
        <begin position="217"/>
        <end position="256"/>
    </location>
</feature>
<keyword evidence="8" id="KW-1185">Reference proteome</keyword>
<gene>
    <name evidence="7" type="ORF">Cboi02_000241100</name>
</gene>
<keyword evidence="4" id="KW-0539">Nucleus</keyword>
<dbReference type="SMART" id="SM01371">
    <property type="entry name" value="TFIIA"/>
    <property type="match status" value="1"/>
</dbReference>
<evidence type="ECO:0000256" key="2">
    <source>
        <dbReference type="ARBA" id="ARBA00010059"/>
    </source>
</evidence>
<dbReference type="EMBL" id="BSXN01000713">
    <property type="protein sequence ID" value="GME69574.1"/>
    <property type="molecule type" value="Genomic_DNA"/>
</dbReference>